<reference evidence="1 2" key="2">
    <citation type="submission" date="2018-11" db="EMBL/GenBank/DDBJ databases">
        <authorList>
            <consortium name="Pathogen Informatics"/>
        </authorList>
    </citation>
    <scope>NUCLEOTIDE SEQUENCE [LARGE SCALE GENOMIC DNA]</scope>
</reference>
<keyword evidence="2" id="KW-1185">Reference proteome</keyword>
<evidence type="ECO:0000313" key="2">
    <source>
        <dbReference type="Proteomes" id="UP000271098"/>
    </source>
</evidence>
<name>A0A183DM62_9BILA</name>
<evidence type="ECO:0000313" key="1">
    <source>
        <dbReference type="EMBL" id="VDK77744.1"/>
    </source>
</evidence>
<protein>
    <submittedName>
        <fullName evidence="3">Wax2_C domain-containing protein</fullName>
    </submittedName>
</protein>
<dbReference type="Proteomes" id="UP000271098">
    <property type="component" value="Unassembled WGS sequence"/>
</dbReference>
<sequence length="90" mass="9852">MCFSTHHFPENLDFVPNVANPWQYPALIFSALCGRAIKGLAPVCKVNPSLIAYGTFKDCMCAVKVLPAFADDIARSDFAQVTLPSVVSFR</sequence>
<organism evidence="3">
    <name type="scientific">Gongylonema pulchrum</name>
    <dbReference type="NCBI Taxonomy" id="637853"/>
    <lineage>
        <taxon>Eukaryota</taxon>
        <taxon>Metazoa</taxon>
        <taxon>Ecdysozoa</taxon>
        <taxon>Nematoda</taxon>
        <taxon>Chromadorea</taxon>
        <taxon>Rhabditida</taxon>
        <taxon>Spirurina</taxon>
        <taxon>Spiruromorpha</taxon>
        <taxon>Spiruroidea</taxon>
        <taxon>Gongylonematidae</taxon>
        <taxon>Gongylonema</taxon>
    </lineage>
</organism>
<dbReference type="OrthoDB" id="3256376at2759"/>
<evidence type="ECO:0000313" key="3">
    <source>
        <dbReference type="WBParaSite" id="GPUH_0000981401-mRNA-1"/>
    </source>
</evidence>
<reference evidence="3" key="1">
    <citation type="submission" date="2016-06" db="UniProtKB">
        <authorList>
            <consortium name="WormBaseParasite"/>
        </authorList>
    </citation>
    <scope>IDENTIFICATION</scope>
</reference>
<gene>
    <name evidence="1" type="ORF">GPUH_LOCUS9804</name>
</gene>
<dbReference type="AlphaFoldDB" id="A0A183DM62"/>
<proteinExistence type="predicted"/>
<accession>A0A183DM62</accession>
<dbReference type="EMBL" id="UYRT01033958">
    <property type="protein sequence ID" value="VDK77744.1"/>
    <property type="molecule type" value="Genomic_DNA"/>
</dbReference>
<dbReference type="WBParaSite" id="GPUH_0000981401-mRNA-1">
    <property type="protein sequence ID" value="GPUH_0000981401-mRNA-1"/>
    <property type="gene ID" value="GPUH_0000981401"/>
</dbReference>